<keyword evidence="3" id="KW-1185">Reference proteome</keyword>
<dbReference type="EMBL" id="CAVLGL010000090">
    <property type="protein sequence ID" value="CAK1594337.1"/>
    <property type="molecule type" value="Genomic_DNA"/>
</dbReference>
<feature type="compositionally biased region" description="Polar residues" evidence="1">
    <location>
        <begin position="58"/>
        <end position="73"/>
    </location>
</feature>
<feature type="compositionally biased region" description="Basic and acidic residues" evidence="1">
    <location>
        <begin position="23"/>
        <end position="32"/>
    </location>
</feature>
<dbReference type="AlphaFoldDB" id="A0AAV1LJT4"/>
<feature type="compositionally biased region" description="Basic and acidic residues" evidence="1">
    <location>
        <begin position="45"/>
        <end position="55"/>
    </location>
</feature>
<evidence type="ECO:0000256" key="1">
    <source>
        <dbReference type="SAM" id="MobiDB-lite"/>
    </source>
</evidence>
<name>A0AAV1LJT4_9NEOP</name>
<comment type="caution">
    <text evidence="2">The sequence shown here is derived from an EMBL/GenBank/DDBJ whole genome shotgun (WGS) entry which is preliminary data.</text>
</comment>
<feature type="region of interest" description="Disordered" evidence="1">
    <location>
        <begin position="507"/>
        <end position="569"/>
    </location>
</feature>
<feature type="compositionally biased region" description="Low complexity" evidence="1">
    <location>
        <begin position="185"/>
        <end position="207"/>
    </location>
</feature>
<proteinExistence type="predicted"/>
<protein>
    <submittedName>
        <fullName evidence="2">Uncharacterized protein</fullName>
    </submittedName>
</protein>
<dbReference type="Proteomes" id="UP001314205">
    <property type="component" value="Unassembled WGS sequence"/>
</dbReference>
<evidence type="ECO:0000313" key="2">
    <source>
        <dbReference type="EMBL" id="CAK1594337.1"/>
    </source>
</evidence>
<organism evidence="2 3">
    <name type="scientific">Parnassius mnemosyne</name>
    <name type="common">clouded apollo</name>
    <dbReference type="NCBI Taxonomy" id="213953"/>
    <lineage>
        <taxon>Eukaryota</taxon>
        <taxon>Metazoa</taxon>
        <taxon>Ecdysozoa</taxon>
        <taxon>Arthropoda</taxon>
        <taxon>Hexapoda</taxon>
        <taxon>Insecta</taxon>
        <taxon>Pterygota</taxon>
        <taxon>Neoptera</taxon>
        <taxon>Endopterygota</taxon>
        <taxon>Lepidoptera</taxon>
        <taxon>Glossata</taxon>
        <taxon>Ditrysia</taxon>
        <taxon>Papilionoidea</taxon>
        <taxon>Papilionidae</taxon>
        <taxon>Parnassiinae</taxon>
        <taxon>Parnassini</taxon>
        <taxon>Parnassius</taxon>
        <taxon>Driopa</taxon>
    </lineage>
</organism>
<sequence>MFYRSEPPSKLETENDLLQELRKSVRISDKSSKTAPSKLKTTIIEVKEKDSKTKQDCACSSSAHDTEGAQSVKPSKHTSIDKYLWSKKHRKSEQPSDQKSSKQRLSSLEEKRESLEKQRLSSLEEKRESLEKQRLSSLEEKRESLEKQRLSSLEEKRESLEKNKSDRRSSEKKRPSKSNEDRLSQLRSSLSDTQSSKQRLRSSSNESRPSRMSRRSSRDERPSNARHKSAPGEYRPSEDTQREVRPSKKTIPEEMVELKQPDSVTSEQESEQAPQDAGRQDAAVEIRCPICTCATQCHSTSCYQHTSILSKNLQENIYEDIPTPDYTFDDDETLFSDFTSDEKSDTTVQSARCNHVAVEFCDKLTKTKRICKTCCGVKEPPLKRNHQATVTDKTKFKDVSTVTKDWWSPICEKKNKKPCCNKKRDKKSSDKCICTDGRLVTFRSRTQLIPTCCRDVLSPSRYLLESQRQYNEIFTSKFFGNTVYPALHHHKQGGFCASKIKRNSQRGHKTKRLEDFSPRQQLPASPRTNEDHARSDDTTRPALRYLKGLRRYKNRTDGKPSLTRKSRCHKPVYENGGYKILRKSQRNLCLRYVPAEDKITLSGNCNSASGF</sequence>
<feature type="compositionally biased region" description="Basic and acidic residues" evidence="1">
    <location>
        <begin position="235"/>
        <end position="260"/>
    </location>
</feature>
<accession>A0AAV1LJT4</accession>
<feature type="compositionally biased region" description="Polar residues" evidence="1">
    <location>
        <begin position="518"/>
        <end position="527"/>
    </location>
</feature>
<evidence type="ECO:0000313" key="3">
    <source>
        <dbReference type="Proteomes" id="UP001314205"/>
    </source>
</evidence>
<feature type="compositionally biased region" description="Basic and acidic residues" evidence="1">
    <location>
        <begin position="107"/>
        <end position="184"/>
    </location>
</feature>
<feature type="region of interest" description="Disordered" evidence="1">
    <location>
        <begin position="23"/>
        <end position="278"/>
    </location>
</feature>
<feature type="compositionally biased region" description="Polar residues" evidence="1">
    <location>
        <begin position="262"/>
        <end position="273"/>
    </location>
</feature>
<reference evidence="2 3" key="1">
    <citation type="submission" date="2023-11" db="EMBL/GenBank/DDBJ databases">
        <authorList>
            <person name="Hedman E."/>
            <person name="Englund M."/>
            <person name="Stromberg M."/>
            <person name="Nyberg Akerstrom W."/>
            <person name="Nylinder S."/>
            <person name="Jareborg N."/>
            <person name="Kallberg Y."/>
            <person name="Kronander E."/>
        </authorList>
    </citation>
    <scope>NUCLEOTIDE SEQUENCE [LARGE SCALE GENOMIC DNA]</scope>
</reference>
<feature type="compositionally biased region" description="Basic and acidic residues" evidence="1">
    <location>
        <begin position="528"/>
        <end position="539"/>
    </location>
</feature>
<gene>
    <name evidence="2" type="ORF">PARMNEM_LOCUS13979</name>
</gene>